<gene>
    <name evidence="11" type="ORF">KP509_14G097500</name>
</gene>
<organism evidence="11 12">
    <name type="scientific">Ceratopteris richardii</name>
    <name type="common">Triangle waterfern</name>
    <dbReference type="NCBI Taxonomy" id="49495"/>
    <lineage>
        <taxon>Eukaryota</taxon>
        <taxon>Viridiplantae</taxon>
        <taxon>Streptophyta</taxon>
        <taxon>Embryophyta</taxon>
        <taxon>Tracheophyta</taxon>
        <taxon>Polypodiopsida</taxon>
        <taxon>Polypodiidae</taxon>
        <taxon>Polypodiales</taxon>
        <taxon>Pteridineae</taxon>
        <taxon>Pteridaceae</taxon>
        <taxon>Parkerioideae</taxon>
        <taxon>Ceratopteris</taxon>
    </lineage>
</organism>
<evidence type="ECO:0000259" key="10">
    <source>
        <dbReference type="Pfam" id="PF17652"/>
    </source>
</evidence>
<comment type="similarity">
    <text evidence="2">Belongs to the glycosyl hydrolase 81 family.</text>
</comment>
<feature type="domain" description="Glycosyl hydrolase family 81 C-terminal" evidence="10">
    <location>
        <begin position="299"/>
        <end position="667"/>
    </location>
</feature>
<dbReference type="GO" id="GO:0042973">
    <property type="term" value="F:glucan endo-1,3-beta-D-glucosidase activity"/>
    <property type="evidence" value="ECO:0007669"/>
    <property type="project" value="UniProtKB-EC"/>
</dbReference>
<evidence type="ECO:0000313" key="12">
    <source>
        <dbReference type="Proteomes" id="UP000825935"/>
    </source>
</evidence>
<dbReference type="AlphaFoldDB" id="A0A8T2THV1"/>
<evidence type="ECO:0000313" key="11">
    <source>
        <dbReference type="EMBL" id="KAH7416578.1"/>
    </source>
</evidence>
<sequence length="673" mass="75739">MLLEQPFPTINSSIAPEPSALLAPSLRQLPLPTNAAWLNFILNEGTAPEYIHPYLIQCKDGGLSISYPSRVADPNYIYQAFVPNLTVLCNNSIYGKHVVTYYDDLSVTIEFPGGMQVPLVRGSPYVTLVFNDPAPLQFLSKETVLTVASVDNCTKHTVTLNNGQTWLIYTSDPLSLSTDLTVNGHFKGVVRVALLTGNLRAEEILDRFRSAYPLQGHADLSVPFQVKYEWKKAGWGGLLMLSLPMHRDLMLYPSSDCIQLSVTYRSMDGDMVGVVGDSWTLNRTPISVGWHSSKGISDQQQRGAIAVALMKDVAALSEITTGSSYFYGKAVARAARLALIAEEVGAPDILVRIRDFLDQSMTPWMEGTLGKNAFLYDEKWGALTTKNSCSNPQEDFGFGLYNDHHYHLGYFCYAGAVLAKLDPTWGKRYKAHLYTMVEDFMTSDHQRMDHSRQDRHHFHHHHTKVSRSKALFPRYRNFDFWVLHSWAGGLTEFLDGRNQESTSEAVNAYYSAALLGLAFGDLYLMNIGLTLTALEIHSAQVLWHIPSHGTMYEQEFSSSQRVVGVLWANKRDAGLWFAPAHDRPCRLGIQVLPIVPVTEILFQDINYVHELVEWTLPDLSRADVSDGWRGFVYALQAIYAPEEALQNVLKLSSHDDGNSLTNLLWWIYTRWSW</sequence>
<evidence type="ECO:0000256" key="4">
    <source>
        <dbReference type="ARBA" id="ARBA00022801"/>
    </source>
</evidence>
<keyword evidence="6" id="KW-0326">Glycosidase</keyword>
<dbReference type="Pfam" id="PF03639">
    <property type="entry name" value="Glyco_hydro_81"/>
    <property type="match status" value="1"/>
</dbReference>
<evidence type="ECO:0000259" key="9">
    <source>
        <dbReference type="Pfam" id="PF03639"/>
    </source>
</evidence>
<dbReference type="OrthoDB" id="4473401at2759"/>
<dbReference type="PANTHER" id="PTHR31983:SF0">
    <property type="entry name" value="GLUCAN ENDO-1,3-BETA-D-GLUCOSIDASE 2"/>
    <property type="match status" value="1"/>
</dbReference>
<reference evidence="11" key="1">
    <citation type="submission" date="2021-08" db="EMBL/GenBank/DDBJ databases">
        <title>WGS assembly of Ceratopteris richardii.</title>
        <authorList>
            <person name="Marchant D.B."/>
            <person name="Chen G."/>
            <person name="Jenkins J."/>
            <person name="Shu S."/>
            <person name="Leebens-Mack J."/>
            <person name="Grimwood J."/>
            <person name="Schmutz J."/>
            <person name="Soltis P."/>
            <person name="Soltis D."/>
            <person name="Chen Z.-H."/>
        </authorList>
    </citation>
    <scope>NUCLEOTIDE SEQUENCE</scope>
    <source>
        <strain evidence="11">Whitten #5841</strain>
        <tissue evidence="11">Leaf</tissue>
    </source>
</reference>
<keyword evidence="4" id="KW-0378">Hydrolase</keyword>
<dbReference type="PROSITE" id="PS52008">
    <property type="entry name" value="GH81"/>
    <property type="match status" value="1"/>
</dbReference>
<evidence type="ECO:0000256" key="7">
    <source>
        <dbReference type="ARBA" id="ARBA00023316"/>
    </source>
</evidence>
<evidence type="ECO:0000256" key="6">
    <source>
        <dbReference type="ARBA" id="ARBA00023295"/>
    </source>
</evidence>
<keyword evidence="5" id="KW-0119">Carbohydrate metabolism</keyword>
<evidence type="ECO:0000256" key="8">
    <source>
        <dbReference type="ARBA" id="ARBA00023326"/>
    </source>
</evidence>
<dbReference type="GO" id="GO:0052861">
    <property type="term" value="F:endo-1,3(4)-beta-glucanase activity"/>
    <property type="evidence" value="ECO:0007669"/>
    <property type="project" value="InterPro"/>
</dbReference>
<dbReference type="GO" id="GO:0000272">
    <property type="term" value="P:polysaccharide catabolic process"/>
    <property type="evidence" value="ECO:0007669"/>
    <property type="project" value="UniProtKB-KW"/>
</dbReference>
<name>A0A8T2THV1_CERRI</name>
<dbReference type="GO" id="GO:0071555">
    <property type="term" value="P:cell wall organization"/>
    <property type="evidence" value="ECO:0007669"/>
    <property type="project" value="UniProtKB-KW"/>
</dbReference>
<dbReference type="EMBL" id="CM035419">
    <property type="protein sequence ID" value="KAH7416577.1"/>
    <property type="molecule type" value="Genomic_DNA"/>
</dbReference>
<dbReference type="Pfam" id="PF17652">
    <property type="entry name" value="Glyco_hydro81C"/>
    <property type="match status" value="1"/>
</dbReference>
<accession>A0A8T2THV1</accession>
<comment type="catalytic activity">
    <reaction evidence="1">
        <text>Hydrolysis of (1-&gt;3)-beta-D-glucosidic linkages in (1-&gt;3)-beta-D-glucans.</text>
        <dbReference type="EC" id="3.2.1.39"/>
    </reaction>
</comment>
<dbReference type="EC" id="3.2.1.39" evidence="3"/>
<evidence type="ECO:0000256" key="1">
    <source>
        <dbReference type="ARBA" id="ARBA00000382"/>
    </source>
</evidence>
<dbReference type="InterPro" id="IPR005200">
    <property type="entry name" value="Endo-beta-glucanase"/>
</dbReference>
<dbReference type="Proteomes" id="UP000825935">
    <property type="component" value="Chromosome 14"/>
</dbReference>
<dbReference type="InterPro" id="IPR040451">
    <property type="entry name" value="GH81_N"/>
</dbReference>
<evidence type="ECO:0000256" key="3">
    <source>
        <dbReference type="ARBA" id="ARBA00012780"/>
    </source>
</evidence>
<dbReference type="PANTHER" id="PTHR31983">
    <property type="entry name" value="ENDO-1,3(4)-BETA-GLUCANASE 1"/>
    <property type="match status" value="1"/>
</dbReference>
<evidence type="ECO:0000256" key="5">
    <source>
        <dbReference type="ARBA" id="ARBA00023277"/>
    </source>
</evidence>
<proteinExistence type="inferred from homology"/>
<feature type="domain" description="Glycosyl hydrolase family 81 N-terminal" evidence="9">
    <location>
        <begin position="28"/>
        <end position="290"/>
    </location>
</feature>
<keyword evidence="7" id="KW-0961">Cell wall biogenesis/degradation</keyword>
<comment type="caution">
    <text evidence="11">The sequence shown here is derived from an EMBL/GenBank/DDBJ whole genome shotgun (WGS) entry which is preliminary data.</text>
</comment>
<keyword evidence="12" id="KW-1185">Reference proteome</keyword>
<protein>
    <recommendedName>
        <fullName evidence="3">glucan endo-1,3-beta-D-glucosidase</fullName>
        <ecNumber evidence="3">3.2.1.39</ecNumber>
    </recommendedName>
</protein>
<keyword evidence="8" id="KW-0624">Polysaccharide degradation</keyword>
<dbReference type="OMA" id="DTMFAYA"/>
<dbReference type="InterPro" id="IPR040720">
    <property type="entry name" value="GH81_C"/>
</dbReference>
<dbReference type="EMBL" id="CM035419">
    <property type="protein sequence ID" value="KAH7416578.1"/>
    <property type="molecule type" value="Genomic_DNA"/>
</dbReference>
<dbReference type="Gene3D" id="2.70.98.30">
    <property type="entry name" value="Golgi alpha-mannosidase II, domain 4"/>
    <property type="match status" value="1"/>
</dbReference>
<evidence type="ECO:0000256" key="2">
    <source>
        <dbReference type="ARBA" id="ARBA00010730"/>
    </source>
</evidence>